<evidence type="ECO:0000256" key="10">
    <source>
        <dbReference type="ARBA" id="ARBA00022605"/>
    </source>
</evidence>
<comment type="catalytic activity">
    <reaction evidence="1 18">
        <text>7-phospho-2-dehydro-3-deoxy-D-arabino-heptonate = 3-dehydroquinate + phosphate</text>
        <dbReference type="Rhea" id="RHEA:21968"/>
        <dbReference type="ChEBI" id="CHEBI:32364"/>
        <dbReference type="ChEBI" id="CHEBI:43474"/>
        <dbReference type="ChEBI" id="CHEBI:58394"/>
        <dbReference type="EC" id="4.2.3.4"/>
    </reaction>
</comment>
<evidence type="ECO:0000256" key="5">
    <source>
        <dbReference type="ARBA" id="ARBA00004661"/>
    </source>
</evidence>
<keyword evidence="22" id="KW-1185">Reference proteome</keyword>
<comment type="similarity">
    <text evidence="6 18">Belongs to the sugar phosphate cyclases superfamily. Dehydroquinate synthase family.</text>
</comment>
<proteinExistence type="inferred from homology"/>
<dbReference type="InterPro" id="IPR030960">
    <property type="entry name" value="DHQS/DOIS_N"/>
</dbReference>
<dbReference type="SUPFAM" id="SSF56796">
    <property type="entry name" value="Dehydroquinate synthase-like"/>
    <property type="match status" value="1"/>
</dbReference>
<evidence type="ECO:0000256" key="14">
    <source>
        <dbReference type="ARBA" id="ARBA00023027"/>
    </source>
</evidence>
<dbReference type="InterPro" id="IPR016037">
    <property type="entry name" value="DHQ_synth_AroB"/>
</dbReference>
<dbReference type="GO" id="GO:0003856">
    <property type="term" value="F:3-dehydroquinate synthase activity"/>
    <property type="evidence" value="ECO:0007669"/>
    <property type="project" value="UniProtKB-EC"/>
</dbReference>
<dbReference type="EC" id="4.2.3.4" evidence="7 18"/>
<dbReference type="Pfam" id="PF24621">
    <property type="entry name" value="DHQS_C"/>
    <property type="match status" value="1"/>
</dbReference>
<comment type="subcellular location">
    <subcellularLocation>
        <location evidence="4 18">Cytoplasm</location>
    </subcellularLocation>
</comment>
<evidence type="ECO:0000256" key="7">
    <source>
        <dbReference type="ARBA" id="ARBA00013031"/>
    </source>
</evidence>
<evidence type="ECO:0000259" key="19">
    <source>
        <dbReference type="Pfam" id="PF01761"/>
    </source>
</evidence>
<dbReference type="Proteomes" id="UP000756860">
    <property type="component" value="Unassembled WGS sequence"/>
</dbReference>
<evidence type="ECO:0000256" key="8">
    <source>
        <dbReference type="ARBA" id="ARBA00017684"/>
    </source>
</evidence>
<evidence type="ECO:0000256" key="16">
    <source>
        <dbReference type="ARBA" id="ARBA00023239"/>
    </source>
</evidence>
<feature type="binding site" evidence="18">
    <location>
        <begin position="72"/>
        <end position="77"/>
    </location>
    <ligand>
        <name>NAD(+)</name>
        <dbReference type="ChEBI" id="CHEBI:57540"/>
    </ligand>
</feature>
<comment type="cofactor">
    <cofactor evidence="2 18">
        <name>NAD(+)</name>
        <dbReference type="ChEBI" id="CHEBI:57540"/>
    </cofactor>
</comment>
<evidence type="ECO:0000256" key="1">
    <source>
        <dbReference type="ARBA" id="ARBA00001393"/>
    </source>
</evidence>
<evidence type="ECO:0000256" key="15">
    <source>
        <dbReference type="ARBA" id="ARBA00023141"/>
    </source>
</evidence>
<feature type="binding site" evidence="18">
    <location>
        <position position="248"/>
    </location>
    <ligand>
        <name>Zn(2+)</name>
        <dbReference type="ChEBI" id="CHEBI:29105"/>
    </ligand>
</feature>
<keyword evidence="12 18" id="KW-0547">Nucleotide-binding</keyword>
<keyword evidence="14 18" id="KW-0520">NAD</keyword>
<dbReference type="EMBL" id="JAHCVK010000002">
    <property type="protein sequence ID" value="MBT0652836.1"/>
    <property type="molecule type" value="Genomic_DNA"/>
</dbReference>
<sequence length="360" mass="38917">MDRLDVGLGERSYPLYFGNGNLGTIGACCKERGLGMNVAMITNPTVGSLYADGVRDSMQQAGFTVNLVEIPDGEEYKNSVTLNAIYDRCVALGLDRGAFILALGGGVVGDIAGFAAATYLRGIPFVQVPTTLLAQVDSSVGGKTGINHPQGKNLIGAFYQPRLVLIDVTVLATLPEREFLCGLAEIVKYGIVLDRELFEYIESHGDKLLARNSDSLLHVIRRSCAIKAAVVENDERETGLRAVLNYGHTVGHAVETLTGYGRYKHGEAVAIGMVQAARFSERSGLSRHDETERIVALLTRLGLPVDLPQFGADEYTEALWHDKKVREGGLNFVYNRGIGEFHIGRVTDISTLLTACGIEA</sequence>
<reference evidence="21 22" key="1">
    <citation type="submission" date="2021-05" db="EMBL/GenBank/DDBJ databases">
        <title>The draft genome of Geobacter luticola JCM 17780.</title>
        <authorList>
            <person name="Xu Z."/>
            <person name="Masuda Y."/>
            <person name="Itoh H."/>
            <person name="Senoo K."/>
        </authorList>
    </citation>
    <scope>NUCLEOTIDE SEQUENCE [LARGE SCALE GENOMIC DNA]</scope>
    <source>
        <strain evidence="21 22">JCM 17780</strain>
    </source>
</reference>
<evidence type="ECO:0000256" key="6">
    <source>
        <dbReference type="ARBA" id="ARBA00005412"/>
    </source>
</evidence>
<comment type="cofactor">
    <cofactor evidence="18">
        <name>Co(2+)</name>
        <dbReference type="ChEBI" id="CHEBI:48828"/>
    </cofactor>
    <cofactor evidence="18">
        <name>Zn(2+)</name>
        <dbReference type="ChEBI" id="CHEBI:29105"/>
    </cofactor>
    <text evidence="18">Binds 1 divalent metal cation per subunit. Can use either Co(2+) or Zn(2+).</text>
</comment>
<evidence type="ECO:0000256" key="12">
    <source>
        <dbReference type="ARBA" id="ARBA00022741"/>
    </source>
</evidence>
<dbReference type="PANTHER" id="PTHR43622">
    <property type="entry name" value="3-DEHYDROQUINATE SYNTHASE"/>
    <property type="match status" value="1"/>
</dbReference>
<dbReference type="CDD" id="cd08195">
    <property type="entry name" value="DHQS"/>
    <property type="match status" value="1"/>
</dbReference>
<feature type="binding site" evidence="18">
    <location>
        <position position="265"/>
    </location>
    <ligand>
        <name>Zn(2+)</name>
        <dbReference type="ChEBI" id="CHEBI:29105"/>
    </ligand>
</feature>
<keyword evidence="13 18" id="KW-0862">Zinc</keyword>
<dbReference type="PANTHER" id="PTHR43622:SF7">
    <property type="entry name" value="3-DEHYDROQUINATE SYNTHASE, CHLOROPLASTIC"/>
    <property type="match status" value="1"/>
</dbReference>
<evidence type="ECO:0000256" key="11">
    <source>
        <dbReference type="ARBA" id="ARBA00022723"/>
    </source>
</evidence>
<keyword evidence="17 18" id="KW-0170">Cobalt</keyword>
<keyword evidence="9 18" id="KW-0963">Cytoplasm</keyword>
<evidence type="ECO:0000256" key="4">
    <source>
        <dbReference type="ARBA" id="ARBA00004496"/>
    </source>
</evidence>
<keyword evidence="15 18" id="KW-0057">Aromatic amino acid biosynthesis</keyword>
<feature type="domain" description="3-dehydroquinate synthase N-terminal" evidence="19">
    <location>
        <begin position="68"/>
        <end position="179"/>
    </location>
</feature>
<keyword evidence="11 18" id="KW-0479">Metal-binding</keyword>
<feature type="binding site" evidence="18">
    <location>
        <position position="143"/>
    </location>
    <ligand>
        <name>NAD(+)</name>
        <dbReference type="ChEBI" id="CHEBI:57540"/>
    </ligand>
</feature>
<dbReference type="PIRSF" id="PIRSF001455">
    <property type="entry name" value="DHQ_synth"/>
    <property type="match status" value="1"/>
</dbReference>
<keyword evidence="16 18" id="KW-0456">Lyase</keyword>
<dbReference type="Gene3D" id="3.40.50.1970">
    <property type="match status" value="1"/>
</dbReference>
<keyword evidence="10 18" id="KW-0028">Amino-acid biosynthesis</keyword>
<feature type="binding site" evidence="18">
    <location>
        <begin position="106"/>
        <end position="110"/>
    </location>
    <ligand>
        <name>NAD(+)</name>
        <dbReference type="ChEBI" id="CHEBI:57540"/>
    </ligand>
</feature>
<evidence type="ECO:0000313" key="21">
    <source>
        <dbReference type="EMBL" id="MBT0652836.1"/>
    </source>
</evidence>
<evidence type="ECO:0000259" key="20">
    <source>
        <dbReference type="Pfam" id="PF24621"/>
    </source>
</evidence>
<organism evidence="21 22">
    <name type="scientific">Geomobilimonas luticola</name>
    <dbReference type="NCBI Taxonomy" id="1114878"/>
    <lineage>
        <taxon>Bacteria</taxon>
        <taxon>Pseudomonadati</taxon>
        <taxon>Thermodesulfobacteriota</taxon>
        <taxon>Desulfuromonadia</taxon>
        <taxon>Geobacterales</taxon>
        <taxon>Geobacteraceae</taxon>
        <taxon>Geomobilimonas</taxon>
    </lineage>
</organism>
<dbReference type="InterPro" id="IPR056179">
    <property type="entry name" value="DHQS_C"/>
</dbReference>
<gene>
    <name evidence="18 21" type="primary">aroB</name>
    <name evidence="21" type="ORF">KI810_07195</name>
</gene>
<comment type="caution">
    <text evidence="21">The sequence shown here is derived from an EMBL/GenBank/DDBJ whole genome shotgun (WGS) entry which is preliminary data.</text>
</comment>
<name>A0ABS5SBU1_9BACT</name>
<evidence type="ECO:0000256" key="3">
    <source>
        <dbReference type="ARBA" id="ARBA00003485"/>
    </source>
</evidence>
<protein>
    <recommendedName>
        <fullName evidence="8 18">3-dehydroquinate synthase</fullName>
        <shortName evidence="18">DHQS</shortName>
        <ecNumber evidence="7 18">4.2.3.4</ecNumber>
    </recommendedName>
</protein>
<dbReference type="InterPro" id="IPR050071">
    <property type="entry name" value="Dehydroquinate_synthase"/>
</dbReference>
<accession>A0ABS5SBU1</accession>
<comment type="caution">
    <text evidence="18">Lacks conserved residue(s) required for the propagation of feature annotation.</text>
</comment>
<comment type="function">
    <text evidence="3 18">Catalyzes the conversion of 3-deoxy-D-arabino-heptulosonate 7-phosphate (DAHP) to dehydroquinate (DHQ).</text>
</comment>
<evidence type="ECO:0000256" key="2">
    <source>
        <dbReference type="ARBA" id="ARBA00001911"/>
    </source>
</evidence>
<evidence type="ECO:0000313" key="22">
    <source>
        <dbReference type="Proteomes" id="UP000756860"/>
    </source>
</evidence>
<evidence type="ECO:0000256" key="18">
    <source>
        <dbReference type="HAMAP-Rule" id="MF_00110"/>
    </source>
</evidence>
<dbReference type="RefSeq" id="WP_214174829.1">
    <property type="nucleotide sequence ID" value="NZ_JAHCVK010000002.1"/>
</dbReference>
<dbReference type="NCBIfam" id="TIGR01357">
    <property type="entry name" value="aroB"/>
    <property type="match status" value="1"/>
</dbReference>
<dbReference type="Gene3D" id="1.20.1090.10">
    <property type="entry name" value="Dehydroquinate synthase-like - alpha domain"/>
    <property type="match status" value="1"/>
</dbReference>
<feature type="binding site" evidence="18">
    <location>
        <position position="185"/>
    </location>
    <ligand>
        <name>Zn(2+)</name>
        <dbReference type="ChEBI" id="CHEBI:29105"/>
    </ligand>
</feature>
<feature type="binding site" evidence="18">
    <location>
        <begin position="130"/>
        <end position="131"/>
    </location>
    <ligand>
        <name>NAD(+)</name>
        <dbReference type="ChEBI" id="CHEBI:57540"/>
    </ligand>
</feature>
<dbReference type="InterPro" id="IPR030963">
    <property type="entry name" value="DHQ_synth_fam"/>
</dbReference>
<feature type="binding site" evidence="18">
    <location>
        <position position="152"/>
    </location>
    <ligand>
        <name>NAD(+)</name>
        <dbReference type="ChEBI" id="CHEBI:57540"/>
    </ligand>
</feature>
<dbReference type="PROSITE" id="PS51257">
    <property type="entry name" value="PROKAR_LIPOPROTEIN"/>
    <property type="match status" value="1"/>
</dbReference>
<feature type="domain" description="3-dehydroquinate synthase C-terminal" evidence="20">
    <location>
        <begin position="182"/>
        <end position="325"/>
    </location>
</feature>
<dbReference type="Pfam" id="PF01761">
    <property type="entry name" value="DHQ_synthase"/>
    <property type="match status" value="1"/>
</dbReference>
<evidence type="ECO:0000256" key="17">
    <source>
        <dbReference type="ARBA" id="ARBA00023285"/>
    </source>
</evidence>
<comment type="pathway">
    <text evidence="5 18">Metabolic intermediate biosynthesis; chorismate biosynthesis; chorismate from D-erythrose 4-phosphate and phosphoenolpyruvate: step 2/7.</text>
</comment>
<evidence type="ECO:0000256" key="9">
    <source>
        <dbReference type="ARBA" id="ARBA00022490"/>
    </source>
</evidence>
<dbReference type="HAMAP" id="MF_00110">
    <property type="entry name" value="DHQ_synthase"/>
    <property type="match status" value="1"/>
</dbReference>
<evidence type="ECO:0000256" key="13">
    <source>
        <dbReference type="ARBA" id="ARBA00022833"/>
    </source>
</evidence>